<dbReference type="KEGG" id="crs:FQB35_06740"/>
<sequence>MEKSISHTNQSIHRKITEPAPYSTYDSHINIQTNIKQSKQDMTEPICILADKVYSYCQQRDCFPRFRMETSNKGEELQFIGINFQEGYISEGTLKVTPIGPKRPNFSRVKFILKIPFTIKLRNASSGDIVSMNGLLPDMIKDVVLFMPEARNEFNYRIVVETRSEVLAPPEIIDNHIEIPIGVLSVIRVVGRVHLLIPVYSLQLEPPEAENFEESEKSISQEFDNRPFPDDFFPPQFEDLDIGIQMLKKE</sequence>
<accession>A0A5C0SBV2</accession>
<name>A0A5C0SBV2_CRATE</name>
<protein>
    <submittedName>
        <fullName evidence="1">Uncharacterized protein</fullName>
    </submittedName>
</protein>
<keyword evidence="2" id="KW-1185">Reference proteome</keyword>
<dbReference type="OrthoDB" id="1707171at2"/>
<proteinExistence type="predicted"/>
<dbReference type="Proteomes" id="UP000324646">
    <property type="component" value="Chromosome"/>
</dbReference>
<dbReference type="AlphaFoldDB" id="A0A5C0SBV2"/>
<dbReference type="EMBL" id="CP042243">
    <property type="protein sequence ID" value="QEK12095.1"/>
    <property type="molecule type" value="Genomic_DNA"/>
</dbReference>
<organism evidence="1 2">
    <name type="scientific">Crassaminicella thermophila</name>
    <dbReference type="NCBI Taxonomy" id="2599308"/>
    <lineage>
        <taxon>Bacteria</taxon>
        <taxon>Bacillati</taxon>
        <taxon>Bacillota</taxon>
        <taxon>Clostridia</taxon>
        <taxon>Eubacteriales</taxon>
        <taxon>Clostridiaceae</taxon>
        <taxon>Crassaminicella</taxon>
    </lineage>
</organism>
<evidence type="ECO:0000313" key="1">
    <source>
        <dbReference type="EMBL" id="QEK12095.1"/>
    </source>
</evidence>
<dbReference type="RefSeq" id="WP_148809250.1">
    <property type="nucleotide sequence ID" value="NZ_CP042243.1"/>
</dbReference>
<reference evidence="1 2" key="1">
    <citation type="submission" date="2019-07" db="EMBL/GenBank/DDBJ databases">
        <title>Complete genome of Crassaminicella thermophila SY095.</title>
        <authorList>
            <person name="Li X."/>
        </authorList>
    </citation>
    <scope>NUCLEOTIDE SEQUENCE [LARGE SCALE GENOMIC DNA]</scope>
    <source>
        <strain evidence="1 2">SY095</strain>
    </source>
</reference>
<evidence type="ECO:0000313" key="2">
    <source>
        <dbReference type="Proteomes" id="UP000324646"/>
    </source>
</evidence>
<gene>
    <name evidence="1" type="ORF">FQB35_06740</name>
</gene>